<dbReference type="CDD" id="cd02440">
    <property type="entry name" value="AdoMet_MTases"/>
    <property type="match status" value="1"/>
</dbReference>
<name>A0A1I5G1D1_9FLAO</name>
<dbReference type="AlphaFoldDB" id="A0A1I5G1D1"/>
<dbReference type="OrthoDB" id="9778208at2"/>
<evidence type="ECO:0000256" key="3">
    <source>
        <dbReference type="ARBA" id="ARBA00022679"/>
    </source>
</evidence>
<dbReference type="Pfam" id="PF05724">
    <property type="entry name" value="TPMT"/>
    <property type="match status" value="1"/>
</dbReference>
<dbReference type="STRING" id="913024.SAMN05421741_13422"/>
<keyword evidence="2 5" id="KW-0489">Methyltransferase</keyword>
<dbReference type="PANTHER" id="PTHR32183:SF11">
    <property type="entry name" value="THIOL METHYLTRANSFERASE 2-RELATED"/>
    <property type="match status" value="1"/>
</dbReference>
<dbReference type="Proteomes" id="UP000199036">
    <property type="component" value="Unassembled WGS sequence"/>
</dbReference>
<sequence>MKLTKEYWTERYNENNIPWDAGMITTPIKKYVDQLTDKDLKILIPGVGNGHELNYLYTNGFKNVYGLDISEEPIANFKRNNPDFPEDQLIVDDFFKHDSQYDLIIEQTFFCALNTELRPLYATKIHDLLKENGKLAGVLFSFPLTEQGPPFGGSVEEYQVLFSDNFLLKALAPCYNSIKPRENNELFIIFHKK</sequence>
<accession>A0A1I5G1D1</accession>
<dbReference type="GO" id="GO:0032259">
    <property type="term" value="P:methylation"/>
    <property type="evidence" value="ECO:0007669"/>
    <property type="project" value="UniProtKB-KW"/>
</dbReference>
<proteinExistence type="predicted"/>
<dbReference type="PROSITE" id="PS51585">
    <property type="entry name" value="SAM_MT_TPMT"/>
    <property type="match status" value="1"/>
</dbReference>
<keyword evidence="1" id="KW-0597">Phosphoprotein</keyword>
<dbReference type="InterPro" id="IPR008854">
    <property type="entry name" value="TPMT"/>
</dbReference>
<dbReference type="GO" id="GO:0008757">
    <property type="term" value="F:S-adenosylmethionine-dependent methyltransferase activity"/>
    <property type="evidence" value="ECO:0007669"/>
    <property type="project" value="InterPro"/>
</dbReference>
<organism evidence="5 6">
    <name type="scientific">Paenimyroides ummariense</name>
    <dbReference type="NCBI Taxonomy" id="913024"/>
    <lineage>
        <taxon>Bacteria</taxon>
        <taxon>Pseudomonadati</taxon>
        <taxon>Bacteroidota</taxon>
        <taxon>Flavobacteriia</taxon>
        <taxon>Flavobacteriales</taxon>
        <taxon>Flavobacteriaceae</taxon>
        <taxon>Paenimyroides</taxon>
    </lineage>
</organism>
<gene>
    <name evidence="5" type="ORF">SAMN05421741_13422</name>
</gene>
<evidence type="ECO:0000256" key="2">
    <source>
        <dbReference type="ARBA" id="ARBA00022603"/>
    </source>
</evidence>
<dbReference type="EMBL" id="FOVI01000034">
    <property type="protein sequence ID" value="SFO29669.1"/>
    <property type="molecule type" value="Genomic_DNA"/>
</dbReference>
<keyword evidence="3 5" id="KW-0808">Transferase</keyword>
<dbReference type="PANTHER" id="PTHR32183">
    <property type="match status" value="1"/>
</dbReference>
<dbReference type="SUPFAM" id="SSF53335">
    <property type="entry name" value="S-adenosyl-L-methionine-dependent methyltransferases"/>
    <property type="match status" value="1"/>
</dbReference>
<evidence type="ECO:0000256" key="4">
    <source>
        <dbReference type="ARBA" id="ARBA00022691"/>
    </source>
</evidence>
<dbReference type="InterPro" id="IPR029063">
    <property type="entry name" value="SAM-dependent_MTases_sf"/>
</dbReference>
<evidence type="ECO:0000313" key="6">
    <source>
        <dbReference type="Proteomes" id="UP000199036"/>
    </source>
</evidence>
<evidence type="ECO:0000256" key="1">
    <source>
        <dbReference type="ARBA" id="ARBA00022553"/>
    </source>
</evidence>
<protein>
    <submittedName>
        <fullName evidence="5">Thiopurine S-methyltransferase</fullName>
    </submittedName>
</protein>
<dbReference type="Gene3D" id="3.40.50.150">
    <property type="entry name" value="Vaccinia Virus protein VP39"/>
    <property type="match status" value="1"/>
</dbReference>
<keyword evidence="4" id="KW-0949">S-adenosyl-L-methionine</keyword>
<reference evidence="6" key="1">
    <citation type="submission" date="2016-10" db="EMBL/GenBank/DDBJ databases">
        <authorList>
            <person name="Varghese N."/>
            <person name="Submissions S."/>
        </authorList>
    </citation>
    <scope>NUCLEOTIDE SEQUENCE [LARGE SCALE GENOMIC DNA]</scope>
    <source>
        <strain evidence="6">DS-12</strain>
    </source>
</reference>
<evidence type="ECO:0000313" key="5">
    <source>
        <dbReference type="EMBL" id="SFO29669.1"/>
    </source>
</evidence>
<keyword evidence="6" id="KW-1185">Reference proteome</keyword>
<dbReference type="RefSeq" id="WP_091526126.1">
    <property type="nucleotide sequence ID" value="NZ_FOVI01000034.1"/>
</dbReference>